<organism evidence="1 2">
    <name type="scientific">Kitasatospora putterlickiae</name>
    <dbReference type="NCBI Taxonomy" id="221725"/>
    <lineage>
        <taxon>Bacteria</taxon>
        <taxon>Bacillati</taxon>
        <taxon>Actinomycetota</taxon>
        <taxon>Actinomycetes</taxon>
        <taxon>Kitasatosporales</taxon>
        <taxon>Streptomycetaceae</taxon>
        <taxon>Kitasatospora</taxon>
    </lineage>
</organism>
<dbReference type="SUPFAM" id="SSF55144">
    <property type="entry name" value="LigT-like"/>
    <property type="match status" value="1"/>
</dbReference>
<dbReference type="Gene3D" id="3.90.1140.10">
    <property type="entry name" value="Cyclic phosphodiesterase"/>
    <property type="match status" value="1"/>
</dbReference>
<name>A0ABN1XL62_9ACTN</name>
<dbReference type="EMBL" id="BAAAKJ010000012">
    <property type="protein sequence ID" value="GAA1382735.1"/>
    <property type="molecule type" value="Genomic_DNA"/>
</dbReference>
<evidence type="ECO:0000313" key="1">
    <source>
        <dbReference type="EMBL" id="GAA1382735.1"/>
    </source>
</evidence>
<dbReference type="Pfam" id="PF13563">
    <property type="entry name" value="2_5_RNA_ligase2"/>
    <property type="match status" value="1"/>
</dbReference>
<dbReference type="InterPro" id="IPR009097">
    <property type="entry name" value="Cyclic_Pdiesterase"/>
</dbReference>
<dbReference type="Proteomes" id="UP001499863">
    <property type="component" value="Unassembled WGS sequence"/>
</dbReference>
<evidence type="ECO:0008006" key="3">
    <source>
        <dbReference type="Google" id="ProtNLM"/>
    </source>
</evidence>
<gene>
    <name evidence="1" type="ORF">GCM10009639_02240</name>
</gene>
<evidence type="ECO:0000313" key="2">
    <source>
        <dbReference type="Proteomes" id="UP001499863"/>
    </source>
</evidence>
<reference evidence="1 2" key="1">
    <citation type="journal article" date="2019" name="Int. J. Syst. Evol. Microbiol.">
        <title>The Global Catalogue of Microorganisms (GCM) 10K type strain sequencing project: providing services to taxonomists for standard genome sequencing and annotation.</title>
        <authorList>
            <consortium name="The Broad Institute Genomics Platform"/>
            <consortium name="The Broad Institute Genome Sequencing Center for Infectious Disease"/>
            <person name="Wu L."/>
            <person name="Ma J."/>
        </authorList>
    </citation>
    <scope>NUCLEOTIDE SEQUENCE [LARGE SCALE GENOMIC DNA]</scope>
    <source>
        <strain evidence="1 2">JCM 12393</strain>
    </source>
</reference>
<keyword evidence="2" id="KW-1185">Reference proteome</keyword>
<comment type="caution">
    <text evidence="1">The sequence shown here is derived from an EMBL/GenBank/DDBJ whole genome shotgun (WGS) entry which is preliminary data.</text>
</comment>
<accession>A0ABN1XL62</accession>
<sequence length="215" mass="23429">MEKFVPKFQGAPWPDGARVLHVYAVPDPRADHGLANLVGECRAAMRPYPITPLGDDTLHCTLDMIADTTSDGITDEERADLVTALREHLADTRPFEVTAGSPIAGRGGAFLDLSPDHALVELRERVRDAIRRTRGPGALLHDGGRPHISLGYAWSDASSDALQSVLRRISPSHAPVRVRDVRLLDVLFRQHPRPGGESAWQLSWSMVATIPLTGG</sequence>
<protein>
    <recommendedName>
        <fullName evidence="3">2'-5' RNA ligase</fullName>
    </recommendedName>
</protein>
<proteinExistence type="predicted"/>
<dbReference type="RefSeq" id="WP_344324087.1">
    <property type="nucleotide sequence ID" value="NZ_BAAAKJ010000012.1"/>
</dbReference>